<dbReference type="KEGG" id="spse:SULPSESMR1_04784"/>
<gene>
    <name evidence="2" type="ORF">SULPSESMR1_04784</name>
</gene>
<keyword evidence="3" id="KW-1185">Reference proteome</keyword>
<dbReference type="RefSeq" id="WP_089422527.1">
    <property type="nucleotide sequence ID" value="NZ_CP022416.1"/>
</dbReference>
<dbReference type="AlphaFoldDB" id="A0A221K6H7"/>
<evidence type="ECO:0000313" key="2">
    <source>
        <dbReference type="EMBL" id="ASM74480.1"/>
    </source>
</evidence>
<organism evidence="2 3">
    <name type="scientific">Pseudosulfitobacter pseudonitzschiae</name>
    <dbReference type="NCBI Taxonomy" id="1402135"/>
    <lineage>
        <taxon>Bacteria</taxon>
        <taxon>Pseudomonadati</taxon>
        <taxon>Pseudomonadota</taxon>
        <taxon>Alphaproteobacteria</taxon>
        <taxon>Rhodobacterales</taxon>
        <taxon>Roseobacteraceae</taxon>
        <taxon>Pseudosulfitobacter</taxon>
    </lineage>
</organism>
<dbReference type="OrthoDB" id="7875526at2"/>
<name>A0A221K6H7_9RHOB</name>
<sequence>MLKLTKSTVFTTAAARPETPIDKTTRAATEIIDGETKEREVKTARLRQSRLEKEAIASVKPAEPTPKAKRKKPQGKTTK</sequence>
<feature type="region of interest" description="Disordered" evidence="1">
    <location>
        <begin position="24"/>
        <end position="79"/>
    </location>
</feature>
<evidence type="ECO:0008006" key="4">
    <source>
        <dbReference type="Google" id="ProtNLM"/>
    </source>
</evidence>
<geneLocation type="plasmid" evidence="2 3">
    <name>pSMR1-1</name>
</geneLocation>
<feature type="compositionally biased region" description="Basic residues" evidence="1">
    <location>
        <begin position="67"/>
        <end position="79"/>
    </location>
</feature>
<proteinExistence type="predicted"/>
<feature type="compositionally biased region" description="Basic and acidic residues" evidence="1">
    <location>
        <begin position="34"/>
        <end position="55"/>
    </location>
</feature>
<accession>A0A221K6H7</accession>
<evidence type="ECO:0000313" key="3">
    <source>
        <dbReference type="Proteomes" id="UP000199754"/>
    </source>
</evidence>
<dbReference type="Proteomes" id="UP000199754">
    <property type="component" value="Plasmid pSMR1-1"/>
</dbReference>
<evidence type="ECO:0000256" key="1">
    <source>
        <dbReference type="SAM" id="MobiDB-lite"/>
    </source>
</evidence>
<reference evidence="2 3" key="1">
    <citation type="submission" date="2017-07" db="EMBL/GenBank/DDBJ databases">
        <title>Genome Sequence of Sulfitobacter pseudonitzschiae Strain SMR1 Isolated from a culture of the Diatom Skeletonema marinoi.</title>
        <authorList>
            <person name="Topel M."/>
            <person name="Pinder M.I.M."/>
            <person name="Johansson O.N."/>
            <person name="Kourtchenko O."/>
            <person name="Godhe A."/>
            <person name="Clarke A.K."/>
        </authorList>
    </citation>
    <scope>NUCLEOTIDE SEQUENCE [LARGE SCALE GENOMIC DNA]</scope>
    <source>
        <strain evidence="2 3">SMR1</strain>
        <plasmid evidence="2 3">pSMR1-1</plasmid>
    </source>
</reference>
<keyword evidence="2" id="KW-0614">Plasmid</keyword>
<dbReference type="EMBL" id="CP022416">
    <property type="protein sequence ID" value="ASM74480.1"/>
    <property type="molecule type" value="Genomic_DNA"/>
</dbReference>
<protein>
    <recommendedName>
        <fullName evidence="4">Transcriptional regulator</fullName>
    </recommendedName>
</protein>